<evidence type="ECO:0000259" key="14">
    <source>
        <dbReference type="Pfam" id="PF08009"/>
    </source>
</evidence>
<keyword evidence="3" id="KW-0444">Lipid biosynthesis</keyword>
<reference evidence="15" key="1">
    <citation type="submission" date="2021-04" db="EMBL/GenBank/DDBJ databases">
        <authorList>
            <person name="Zhang D.-C."/>
        </authorList>
    </citation>
    <scope>NUCLEOTIDE SEQUENCE</scope>
    <source>
        <strain evidence="15">CGMCC 1.15697</strain>
    </source>
</reference>
<dbReference type="InterPro" id="IPR050324">
    <property type="entry name" value="CDP-alcohol_PTase-I"/>
</dbReference>
<keyword evidence="6 13" id="KW-1133">Transmembrane helix</keyword>
<evidence type="ECO:0000256" key="12">
    <source>
        <dbReference type="SAM" id="MobiDB-lite"/>
    </source>
</evidence>
<dbReference type="PROSITE" id="PS00379">
    <property type="entry name" value="CDP_ALCOHOL_P_TRANSF"/>
    <property type="match status" value="1"/>
</dbReference>
<evidence type="ECO:0000256" key="3">
    <source>
        <dbReference type="ARBA" id="ARBA00022516"/>
    </source>
</evidence>
<dbReference type="Proteomes" id="UP000672602">
    <property type="component" value="Unassembled WGS sequence"/>
</dbReference>
<evidence type="ECO:0000313" key="16">
    <source>
        <dbReference type="Proteomes" id="UP000672602"/>
    </source>
</evidence>
<dbReference type="PANTHER" id="PTHR14269:SF61">
    <property type="entry name" value="CDP-DIACYLGLYCEROL--SERINE O-PHOSPHATIDYLTRANSFERASE"/>
    <property type="match status" value="1"/>
</dbReference>
<evidence type="ECO:0000256" key="2">
    <source>
        <dbReference type="ARBA" id="ARBA00010441"/>
    </source>
</evidence>
<dbReference type="Pfam" id="PF01066">
    <property type="entry name" value="CDP-OH_P_transf"/>
    <property type="match status" value="1"/>
</dbReference>
<dbReference type="GO" id="GO:0016020">
    <property type="term" value="C:membrane"/>
    <property type="evidence" value="ECO:0007669"/>
    <property type="project" value="UniProtKB-SubCell"/>
</dbReference>
<feature type="transmembrane region" description="Helical" evidence="13">
    <location>
        <begin position="142"/>
        <end position="165"/>
    </location>
</feature>
<dbReference type="InterPro" id="IPR000462">
    <property type="entry name" value="CDP-OH_P_trans"/>
</dbReference>
<keyword evidence="7" id="KW-0443">Lipid metabolism</keyword>
<dbReference type="PANTHER" id="PTHR14269">
    <property type="entry name" value="CDP-DIACYLGLYCEROL--GLYCEROL-3-PHOSPHATE 3-PHOSPHATIDYLTRANSFERASE-RELATED"/>
    <property type="match status" value="1"/>
</dbReference>
<evidence type="ECO:0000256" key="5">
    <source>
        <dbReference type="ARBA" id="ARBA00022692"/>
    </source>
</evidence>
<keyword evidence="9" id="KW-0594">Phospholipid biosynthesis</keyword>
<evidence type="ECO:0000256" key="9">
    <source>
        <dbReference type="ARBA" id="ARBA00023209"/>
    </source>
</evidence>
<dbReference type="Pfam" id="PF08009">
    <property type="entry name" value="CDP-OH_P_tran_2"/>
    <property type="match status" value="1"/>
</dbReference>
<evidence type="ECO:0000256" key="13">
    <source>
        <dbReference type="SAM" id="Phobius"/>
    </source>
</evidence>
<keyword evidence="4 11" id="KW-0808">Transferase</keyword>
<evidence type="ECO:0000256" key="4">
    <source>
        <dbReference type="ARBA" id="ARBA00022679"/>
    </source>
</evidence>
<comment type="similarity">
    <text evidence="2 11">Belongs to the CDP-alcohol phosphatidyltransferase class-I family.</text>
</comment>
<dbReference type="Gene3D" id="1.20.120.1760">
    <property type="match status" value="1"/>
</dbReference>
<sequence length="294" mass="31659">MLRARRHKRRDAKRTPRLKGMTLTKMIPNMITVAATCAGLTGVRYAIDGRWEFAAGAIIVAAILDGLDGRMARMLKAQSDFGAQLDSLSDFVSFGVSPALIAWFWALNELGGFGWVAGLFFAVCCGLRLARFNSRLDTLPPYAYNYFQGVPAPMGAALGLLPMIISFETGILPVHHPAAVAIWMILMALLMVSEAPTFSFKKWKLAPRYMLPFMAGVALVLAGIAGAPWLTLSIACGLYLLTIPLSVRSFSKLKAEAARLAEFEEAEGAATGGENAAEGSGDSSGRVRSLRPSR</sequence>
<gene>
    <name evidence="15" type="ORF">KAJ83_06885</name>
</gene>
<keyword evidence="8 13" id="KW-0472">Membrane</keyword>
<evidence type="ECO:0000256" key="10">
    <source>
        <dbReference type="ARBA" id="ARBA00023264"/>
    </source>
</evidence>
<keyword evidence="5 13" id="KW-0812">Transmembrane</keyword>
<evidence type="ECO:0000313" key="15">
    <source>
        <dbReference type="EMBL" id="MBP5856727.1"/>
    </source>
</evidence>
<feature type="compositionally biased region" description="Low complexity" evidence="12">
    <location>
        <begin position="268"/>
        <end position="281"/>
    </location>
</feature>
<dbReference type="GO" id="GO:0016780">
    <property type="term" value="F:phosphotransferase activity, for other substituted phosphate groups"/>
    <property type="evidence" value="ECO:0007669"/>
    <property type="project" value="InterPro"/>
</dbReference>
<protein>
    <submittedName>
        <fullName evidence="15">Phosphatidylcholine/phosphatidylserine synthase</fullName>
    </submittedName>
</protein>
<dbReference type="RefSeq" id="WP_210681321.1">
    <property type="nucleotide sequence ID" value="NZ_JAGMWN010000003.1"/>
</dbReference>
<feature type="transmembrane region" description="Helical" evidence="13">
    <location>
        <begin position="21"/>
        <end position="43"/>
    </location>
</feature>
<evidence type="ECO:0000256" key="1">
    <source>
        <dbReference type="ARBA" id="ARBA00004141"/>
    </source>
</evidence>
<accession>A0A8J7RXT7</accession>
<keyword evidence="16" id="KW-1185">Reference proteome</keyword>
<evidence type="ECO:0000256" key="11">
    <source>
        <dbReference type="RuleBase" id="RU003750"/>
    </source>
</evidence>
<evidence type="ECO:0000256" key="8">
    <source>
        <dbReference type="ARBA" id="ARBA00023136"/>
    </source>
</evidence>
<dbReference type="GO" id="GO:0008654">
    <property type="term" value="P:phospholipid biosynthetic process"/>
    <property type="evidence" value="ECO:0007669"/>
    <property type="project" value="UniProtKB-KW"/>
</dbReference>
<dbReference type="EMBL" id="JAGMWN010000003">
    <property type="protein sequence ID" value="MBP5856727.1"/>
    <property type="molecule type" value="Genomic_DNA"/>
</dbReference>
<feature type="transmembrane region" description="Helical" evidence="13">
    <location>
        <begin position="171"/>
        <end position="192"/>
    </location>
</feature>
<comment type="caution">
    <text evidence="15">The sequence shown here is derived from an EMBL/GenBank/DDBJ whole genome shotgun (WGS) entry which is preliminary data.</text>
</comment>
<keyword evidence="10" id="KW-1208">Phospholipid metabolism</keyword>
<evidence type="ECO:0000256" key="7">
    <source>
        <dbReference type="ARBA" id="ARBA00023098"/>
    </source>
</evidence>
<dbReference type="InterPro" id="IPR048254">
    <property type="entry name" value="CDP_ALCOHOL_P_TRANSF_CS"/>
</dbReference>
<comment type="subcellular location">
    <subcellularLocation>
        <location evidence="1">Membrane</location>
        <topology evidence="1">Multi-pass membrane protein</topology>
    </subcellularLocation>
</comment>
<evidence type="ECO:0000256" key="6">
    <source>
        <dbReference type="ARBA" id="ARBA00022989"/>
    </source>
</evidence>
<feature type="transmembrane region" description="Helical" evidence="13">
    <location>
        <begin position="213"/>
        <end position="241"/>
    </location>
</feature>
<proteinExistence type="inferred from homology"/>
<dbReference type="InterPro" id="IPR012616">
    <property type="entry name" value="CDP-OH_P_trans_C"/>
</dbReference>
<name>A0A8J7RXT7_9PROT</name>
<dbReference type="AlphaFoldDB" id="A0A8J7RXT7"/>
<feature type="domain" description="CDP-alcohol phosphatidyltransferase C-terminal" evidence="14">
    <location>
        <begin position="208"/>
        <end position="244"/>
    </location>
</feature>
<dbReference type="InterPro" id="IPR043130">
    <property type="entry name" value="CDP-OH_PTrfase_TM_dom"/>
</dbReference>
<feature type="transmembrane region" description="Helical" evidence="13">
    <location>
        <begin position="112"/>
        <end position="130"/>
    </location>
</feature>
<organism evidence="15 16">
    <name type="scientific">Marivibrio halodurans</name>
    <dbReference type="NCBI Taxonomy" id="2039722"/>
    <lineage>
        <taxon>Bacteria</taxon>
        <taxon>Pseudomonadati</taxon>
        <taxon>Pseudomonadota</taxon>
        <taxon>Alphaproteobacteria</taxon>
        <taxon>Rhodospirillales</taxon>
        <taxon>Rhodospirillaceae</taxon>
        <taxon>Marivibrio</taxon>
    </lineage>
</organism>
<feature type="region of interest" description="Disordered" evidence="12">
    <location>
        <begin position="266"/>
        <end position="294"/>
    </location>
</feature>